<dbReference type="Pfam" id="PF00353">
    <property type="entry name" value="HemolysinCabind"/>
    <property type="match status" value="8"/>
</dbReference>
<dbReference type="InterPro" id="IPR050557">
    <property type="entry name" value="RTX_toxin/Mannuronan_C5-epim"/>
</dbReference>
<protein>
    <submittedName>
        <fullName evidence="9">Ca2+-binding RTX toxin-like protein</fullName>
    </submittedName>
</protein>
<keyword evidence="5" id="KW-0677">Repeat</keyword>
<dbReference type="GO" id="GO:0005576">
    <property type="term" value="C:extracellular region"/>
    <property type="evidence" value="ECO:0007669"/>
    <property type="project" value="UniProtKB-SubCell"/>
</dbReference>
<dbReference type="SUPFAM" id="SSF51120">
    <property type="entry name" value="beta-Roll"/>
    <property type="match status" value="7"/>
</dbReference>
<reference evidence="9 10" key="1">
    <citation type="submission" date="2020-08" db="EMBL/GenBank/DDBJ databases">
        <title>Genomic Encyclopedia of Type Strains, Phase IV (KMG-IV): sequencing the most valuable type-strain genomes for metagenomic binning, comparative biology and taxonomic classification.</title>
        <authorList>
            <person name="Goeker M."/>
        </authorList>
    </citation>
    <scope>NUCLEOTIDE SEQUENCE [LARGE SCALE GENOMIC DNA]</scope>
    <source>
        <strain evidence="9 10">DSM 16268</strain>
    </source>
</reference>
<evidence type="ECO:0000256" key="6">
    <source>
        <dbReference type="ARBA" id="ARBA00023026"/>
    </source>
</evidence>
<dbReference type="Gene3D" id="2.160.20.160">
    <property type="match status" value="2"/>
</dbReference>
<dbReference type="PROSITE" id="PS00330">
    <property type="entry name" value="HEMOLYSIN_CALCIUM"/>
    <property type="match status" value="10"/>
</dbReference>
<feature type="region of interest" description="Disordered" evidence="8">
    <location>
        <begin position="1793"/>
        <end position="1884"/>
    </location>
</feature>
<dbReference type="InterPro" id="IPR018511">
    <property type="entry name" value="Hemolysin-typ_Ca-bd_CS"/>
</dbReference>
<evidence type="ECO:0000256" key="1">
    <source>
        <dbReference type="ARBA" id="ARBA00004370"/>
    </source>
</evidence>
<dbReference type="InterPro" id="IPR003995">
    <property type="entry name" value="RTX_toxin_determinant-A"/>
</dbReference>
<dbReference type="PANTHER" id="PTHR38340">
    <property type="entry name" value="S-LAYER PROTEIN"/>
    <property type="match status" value="1"/>
</dbReference>
<dbReference type="EMBL" id="JACHOO010000001">
    <property type="protein sequence ID" value="MBB5751156.1"/>
    <property type="molecule type" value="Genomic_DNA"/>
</dbReference>
<sequence length="1999" mass="197018">MSLGSGSIAFVAFNADGIDNLAFVAIDAIAVGTVITFTDNVWDGTGFATSESVWTWTATADVAAGTVITIDGLASGETLSGSLGTVAFTNETARGLEDQNESVYAYVGEATSPTFLAAITNDTFANAGGTLDGTGLVLGTHAIALATKDADADIAQYNTSRIGAVEMRNYLPLINNPANWITQDTAFDDSTDSASPNAPFSTVPFVEGGPGNEAANVFGDDDDSLTNTGAIVGGVSMGGGDDELVNSGSIEATGGSAVDMGDGDDLVTLEEGSSVVGTILLGAGDDLLDGAASIGDIVVEGGANDDRILAGSGDDVLSGGDGADHIDAGEGDDQLFGDAGEDVLLGGAGDDILDGGADADVLSGGDGDDTLYAGAGDTVDGDEGNDLIEVAAGEDSPAAIDGGEGDDTLELLGSGTGSLATSTVANVETLQVAGGEWAVGDTTGYTDIAVQDGATVTDIITLTGGQTLVVEEGGAVGNDGTGRHVQTTGGTVDNAGVINGLSYVGGSTPGTFSVVNQKTGEIDYLLAVTGKLEQDVAAIVNYGSMYGSTQGAIAIDFEQATGSGARIVNEAGGVIATASHQDVIRGGQGNVIENHGTIRSDADWVTGDGEVIGGGDAIDFKKKSGGTVHNFAGGWIEGSRHAVTGKYGTTIINEEDGTLVGRNGSAVNIDNDKTVANTVFVTNRGVMEGRSAGYEDSDGDAIDIDGLAEIENYGTIEGLGANGYHNGYDAMDANISEGLAIGGGTIVNHEGATIYGYGRAIQVDDSSNGAAIASTTITNDGTIEGGGNGPSGVSAEHAAIMQAVIDGAEAINIVGTRADTITNGATGAIIGGVSTDGGDDTLSNDGTMTAIAGSAVDLGEGDDLLINRGTITGAVLTGAGNDEIITTSTGVFDGAVSTGDGDDKLGNSGKITGTVDMGDGNDVVNLYIGTDVAGTILLGAGDDRLTADMYQSQGFTVEAGEGDDQVTTSFGVDVIHGGAGADMIHASDGDDQLFGEDGDDFLSGEAGSDLIDGGDGDDTLNGGAGADTLKGGAGADTIQAGAGDTVDGGAGDDLIELTAGESAAAAIDGGEGDDTVRLVGEGLGALIAATNVEKLVVAGGSWTVAGNGGVYADIVIEDGATVRSALTLNNDDTLTIEAGGTLTKNVTLRPTGTGVVLDNAGTIAVTSYGQAVTVYAQEDEGTVTVSNREGGVISGADLGSAGVLSVDYGDELANVVIDNAGTIEALAEGRVVTAKDFNGASLVLNNLATGVIRGMGEEATVYGNFTAVNNAGRIEGGEEGFDYKTNTGVTFNNRSGGYIEGAHHAVTGERGVKVLNEAGATMVGLNGSAVNIDNDGSEEQRVYVTNYGTMEGRSAETADSDGDAIDVDGLVQVLNYGTIKGLGAEGYHKGEPNVSEAIAVGGGDIVNGEAGTIYGYGRAIQVDNSSNDAALGATTIVNDGLIEGAGNGPEGVLDSDLARFDLRGNEAINLVGDYEDFLGNNSKGRIIGGVSMGGGRDTLNNSGSIVAVGGSAIDMGNGNDQVNLYVGATVEGDILLGAGDDVISSTSAGAFTVYGGEGNDTISMYDTIFGGDDVLYGEAGDDVISGGLGKDEIDGGEGNDTINGGAGDDILNGGAGDDVLSGGAGADTIQAGAGDTVDGGEGDDLIVLSTEGGIPVSIAGGAGSDTVRLEGTGTGAFGGFDGLEAVALAGGDWTLTDEDAAVRVVFAEGAQTLRLDAALLSDGGFAGTIAGFGLEDVIGLEGIGGATSALLGAGNLLTVSGGTTVVTLQLDPDQDFSSMLFKLVSDGEGGVLLSYEPGPGAGDDEITGGNGDETLDGGAGDDVVKGGAGNDAVTGGTGDDTVDGGSGDDVVEGGAGTDTVRGGSGGDTARGGAGDDAIDGGSGDDLLFGDAGRDTIAGGSGDDTIAGGADDDVLSGGSGHDVFVFAAGFGHDRVTDFSLSGSSADVIAFADDLFADFAAVLGAADQVGRDVVITIDEATSLTLANVKLAALAADDFRFA</sequence>
<feature type="compositionally biased region" description="Gly residues" evidence="8">
    <location>
        <begin position="1862"/>
        <end position="1874"/>
    </location>
</feature>
<comment type="subcellular location">
    <subcellularLocation>
        <location evidence="1">Membrane</location>
    </subcellularLocation>
    <subcellularLocation>
        <location evidence="2">Secreted</location>
    </subcellularLocation>
</comment>
<proteinExistence type="predicted"/>
<evidence type="ECO:0000256" key="2">
    <source>
        <dbReference type="ARBA" id="ARBA00004613"/>
    </source>
</evidence>
<dbReference type="GO" id="GO:0016020">
    <property type="term" value="C:membrane"/>
    <property type="evidence" value="ECO:0007669"/>
    <property type="project" value="UniProtKB-SubCell"/>
</dbReference>
<evidence type="ECO:0000256" key="7">
    <source>
        <dbReference type="ARBA" id="ARBA00023136"/>
    </source>
</evidence>
<keyword evidence="10" id="KW-1185">Reference proteome</keyword>
<keyword evidence="6" id="KW-0843">Virulence</keyword>
<name>A0A7W9CT43_9HYPH</name>
<gene>
    <name evidence="9" type="ORF">GGQ63_000199</name>
</gene>
<evidence type="ECO:0000256" key="8">
    <source>
        <dbReference type="SAM" id="MobiDB-lite"/>
    </source>
</evidence>
<dbReference type="PRINTS" id="PR00313">
    <property type="entry name" value="CABNDNGRPT"/>
</dbReference>
<dbReference type="PANTHER" id="PTHR38340:SF1">
    <property type="entry name" value="S-LAYER PROTEIN"/>
    <property type="match status" value="1"/>
</dbReference>
<comment type="caution">
    <text evidence="9">The sequence shown here is derived from an EMBL/GenBank/DDBJ whole genome shotgun (WGS) entry which is preliminary data.</text>
</comment>
<evidence type="ECO:0000313" key="10">
    <source>
        <dbReference type="Proteomes" id="UP000523821"/>
    </source>
</evidence>
<keyword evidence="4" id="KW-0800">Toxin</keyword>
<evidence type="ECO:0000256" key="5">
    <source>
        <dbReference type="ARBA" id="ARBA00022737"/>
    </source>
</evidence>
<dbReference type="Proteomes" id="UP000523821">
    <property type="component" value="Unassembled WGS sequence"/>
</dbReference>
<dbReference type="Gene3D" id="2.150.10.10">
    <property type="entry name" value="Serralysin-like metalloprotease, C-terminal"/>
    <property type="match status" value="5"/>
</dbReference>
<keyword evidence="7" id="KW-0472">Membrane</keyword>
<dbReference type="InterPro" id="IPR001343">
    <property type="entry name" value="Hemolysn_Ca-bd"/>
</dbReference>
<evidence type="ECO:0000256" key="4">
    <source>
        <dbReference type="ARBA" id="ARBA00022656"/>
    </source>
</evidence>
<evidence type="ECO:0000313" key="9">
    <source>
        <dbReference type="EMBL" id="MBB5751156.1"/>
    </source>
</evidence>
<dbReference type="GO" id="GO:0005509">
    <property type="term" value="F:calcium ion binding"/>
    <property type="evidence" value="ECO:0007669"/>
    <property type="project" value="InterPro"/>
</dbReference>
<accession>A0A7W9CT43</accession>
<evidence type="ECO:0000256" key="3">
    <source>
        <dbReference type="ARBA" id="ARBA00022525"/>
    </source>
</evidence>
<dbReference type="RefSeq" id="WP_183851736.1">
    <property type="nucleotide sequence ID" value="NZ_JACHOO010000001.1"/>
</dbReference>
<dbReference type="InterPro" id="IPR011049">
    <property type="entry name" value="Serralysin-like_metalloprot_C"/>
</dbReference>
<dbReference type="PRINTS" id="PR01488">
    <property type="entry name" value="RTXTOXINA"/>
</dbReference>
<organism evidence="9 10">
    <name type="scientific">Prosthecomicrobium pneumaticum</name>
    <dbReference type="NCBI Taxonomy" id="81895"/>
    <lineage>
        <taxon>Bacteria</taxon>
        <taxon>Pseudomonadati</taxon>
        <taxon>Pseudomonadota</taxon>
        <taxon>Alphaproteobacteria</taxon>
        <taxon>Hyphomicrobiales</taxon>
        <taxon>Kaistiaceae</taxon>
        <taxon>Prosthecomicrobium</taxon>
    </lineage>
</organism>
<keyword evidence="3" id="KW-0964">Secreted</keyword>
<dbReference type="GO" id="GO:0090729">
    <property type="term" value="F:toxin activity"/>
    <property type="evidence" value="ECO:0007669"/>
    <property type="project" value="UniProtKB-KW"/>
</dbReference>